<evidence type="ECO:0000313" key="3">
    <source>
        <dbReference type="Proteomes" id="UP001143364"/>
    </source>
</evidence>
<reference evidence="2" key="1">
    <citation type="journal article" date="2014" name="Int. J. Syst. Evol. Microbiol.">
        <title>Complete genome sequence of Corynebacterium casei LMG S-19264T (=DSM 44701T), isolated from a smear-ripened cheese.</title>
        <authorList>
            <consortium name="US DOE Joint Genome Institute (JGI-PGF)"/>
            <person name="Walter F."/>
            <person name="Albersmeier A."/>
            <person name="Kalinowski J."/>
            <person name="Ruckert C."/>
        </authorList>
    </citation>
    <scope>NUCLEOTIDE SEQUENCE</scope>
    <source>
        <strain evidence="2">VKM B-2555</strain>
    </source>
</reference>
<comment type="caution">
    <text evidence="2">The sequence shown here is derived from an EMBL/GenBank/DDBJ whole genome shotgun (WGS) entry which is preliminary data.</text>
</comment>
<proteinExistence type="predicted"/>
<dbReference type="Proteomes" id="UP001143364">
    <property type="component" value="Unassembled WGS sequence"/>
</dbReference>
<gene>
    <name evidence="2" type="ORF">GCM10008171_19670</name>
</gene>
<accession>A0A9W6JI96</accession>
<evidence type="ECO:0000256" key="1">
    <source>
        <dbReference type="SAM" id="MobiDB-lite"/>
    </source>
</evidence>
<dbReference type="NCBIfam" id="TIGR01537">
    <property type="entry name" value="portal_HK97"/>
    <property type="match status" value="1"/>
</dbReference>
<feature type="compositionally biased region" description="Basic and acidic residues" evidence="1">
    <location>
        <begin position="394"/>
        <end position="404"/>
    </location>
</feature>
<dbReference type="Pfam" id="PF04860">
    <property type="entry name" value="Phage_portal"/>
    <property type="match status" value="1"/>
</dbReference>
<dbReference type="AlphaFoldDB" id="A0A9W6JI96"/>
<name>A0A9W6JI96_9HYPH</name>
<protein>
    <submittedName>
        <fullName evidence="2">Head HK97 family portal protein</fullName>
    </submittedName>
</protein>
<sequence>MAKRKKHKALATMAGDVLPPALALDEKAAPAAGGTLAYHDEDLFRIFGIETTSINVGPRSALELTAVSAAVRLLSETAGGLKFHVYKRGDGEAREIDREHPAEALLNEDANDWTAAGDLRALLVSDALLHGNGYAFANRVEGRVVELLRLDPRAVSIVVDQLTGEPSFEVSVVTGGRRVYGVRDIIHLRGPHLDVDGVSGLAAIKVAANAIRFGLALQRHGVNLFERGARPGGVLMTPAGTRIDAETRARMKASWRAYEGSANAGGTPLLEQGTAYQPFTFNSTDAQFLELLRFIVDDISRAFGVPAHMLGEMGRATWANVGELGREFLAYGLSPWLTRLEAGYRRVLLSPDERAERFIEAETDGLISADIKSRAEAYSLMRAAGVVTGNECRARENLPARPDGDSLSNPNTTSGAEPEGRKVPPPSEPAEQEPADGE</sequence>
<evidence type="ECO:0000313" key="2">
    <source>
        <dbReference type="EMBL" id="GLK76713.1"/>
    </source>
</evidence>
<reference evidence="2" key="2">
    <citation type="submission" date="2023-01" db="EMBL/GenBank/DDBJ databases">
        <authorList>
            <person name="Sun Q."/>
            <person name="Evtushenko L."/>
        </authorList>
    </citation>
    <scope>NUCLEOTIDE SEQUENCE</scope>
    <source>
        <strain evidence="2">VKM B-2555</strain>
    </source>
</reference>
<dbReference type="InterPro" id="IPR006944">
    <property type="entry name" value="Phage/GTA_portal"/>
</dbReference>
<feature type="compositionally biased region" description="Polar residues" evidence="1">
    <location>
        <begin position="406"/>
        <end position="415"/>
    </location>
</feature>
<dbReference type="EMBL" id="BSFK01000010">
    <property type="protein sequence ID" value="GLK76713.1"/>
    <property type="molecule type" value="Genomic_DNA"/>
</dbReference>
<feature type="region of interest" description="Disordered" evidence="1">
    <location>
        <begin position="394"/>
        <end position="438"/>
    </location>
</feature>
<organism evidence="2 3">
    <name type="scientific">Methylopila jiangsuensis</name>
    <dbReference type="NCBI Taxonomy" id="586230"/>
    <lineage>
        <taxon>Bacteria</taxon>
        <taxon>Pseudomonadati</taxon>
        <taxon>Pseudomonadota</taxon>
        <taxon>Alphaproteobacteria</taxon>
        <taxon>Hyphomicrobiales</taxon>
        <taxon>Methylopilaceae</taxon>
        <taxon>Methylopila</taxon>
    </lineage>
</organism>
<keyword evidence="3" id="KW-1185">Reference proteome</keyword>
<dbReference type="InterPro" id="IPR006427">
    <property type="entry name" value="Portal_HK97"/>
</dbReference>